<dbReference type="CDD" id="cd10033">
    <property type="entry name" value="UDG_like"/>
    <property type="match status" value="1"/>
</dbReference>
<evidence type="ECO:0000313" key="3">
    <source>
        <dbReference type="Proteomes" id="UP001205906"/>
    </source>
</evidence>
<dbReference type="Pfam" id="PF03167">
    <property type="entry name" value="UDG"/>
    <property type="match status" value="1"/>
</dbReference>
<accession>A0ABT1CD92</accession>
<dbReference type="SMART" id="SM00986">
    <property type="entry name" value="UDG"/>
    <property type="match status" value="1"/>
</dbReference>
<dbReference type="Proteomes" id="UP001205906">
    <property type="component" value="Unassembled WGS sequence"/>
</dbReference>
<dbReference type="EMBL" id="JAMXQS010000010">
    <property type="protein sequence ID" value="MCO6052156.1"/>
    <property type="molecule type" value="Genomic_DNA"/>
</dbReference>
<dbReference type="PANTHER" id="PTHR42160">
    <property type="entry name" value="URACIL-DNA GLYCOSYLASE SUPERFAMILY PROTEIN"/>
    <property type="match status" value="1"/>
</dbReference>
<dbReference type="SUPFAM" id="SSF52141">
    <property type="entry name" value="Uracil-DNA glycosylase-like"/>
    <property type="match status" value="1"/>
</dbReference>
<evidence type="ECO:0000259" key="1">
    <source>
        <dbReference type="SMART" id="SM00986"/>
    </source>
</evidence>
<evidence type="ECO:0000313" key="2">
    <source>
        <dbReference type="EMBL" id="MCO6052156.1"/>
    </source>
</evidence>
<comment type="caution">
    <text evidence="2">The sequence shown here is derived from an EMBL/GenBank/DDBJ whole genome shotgun (WGS) entry which is preliminary data.</text>
</comment>
<reference evidence="2 3" key="1">
    <citation type="submission" date="2022-06" db="EMBL/GenBank/DDBJ databases">
        <title>Mesorhizobium sp. strain RP14 Genome sequencing and assembly.</title>
        <authorList>
            <person name="Kim I."/>
        </authorList>
    </citation>
    <scope>NUCLEOTIDE SEQUENCE [LARGE SCALE GENOMIC DNA]</scope>
    <source>
        <strain evidence="3">RP14(2022)</strain>
    </source>
</reference>
<proteinExistence type="predicted"/>
<dbReference type="InterPro" id="IPR047124">
    <property type="entry name" value="HI_0220.2"/>
</dbReference>
<organism evidence="2 3">
    <name type="scientific">Mesorhizobium liriopis</name>
    <dbReference type="NCBI Taxonomy" id="2953882"/>
    <lineage>
        <taxon>Bacteria</taxon>
        <taxon>Pseudomonadati</taxon>
        <taxon>Pseudomonadota</taxon>
        <taxon>Alphaproteobacteria</taxon>
        <taxon>Hyphomicrobiales</taxon>
        <taxon>Phyllobacteriaceae</taxon>
        <taxon>Mesorhizobium</taxon>
    </lineage>
</organism>
<dbReference type="PANTHER" id="PTHR42160:SF1">
    <property type="entry name" value="URACIL-DNA GLYCOSYLASE SUPERFAMILY PROTEIN"/>
    <property type="match status" value="1"/>
</dbReference>
<protein>
    <submittedName>
        <fullName evidence="2">Uracil-DNA glycosylase family protein</fullName>
    </submittedName>
</protein>
<dbReference type="SMART" id="SM00987">
    <property type="entry name" value="UreE_C"/>
    <property type="match status" value="1"/>
</dbReference>
<dbReference type="Gene3D" id="3.40.470.10">
    <property type="entry name" value="Uracil-DNA glycosylase-like domain"/>
    <property type="match status" value="1"/>
</dbReference>
<keyword evidence="3" id="KW-1185">Reference proteome</keyword>
<feature type="domain" description="Uracil-DNA glycosylase-like" evidence="1">
    <location>
        <begin position="35"/>
        <end position="198"/>
    </location>
</feature>
<dbReference type="InterPro" id="IPR005122">
    <property type="entry name" value="Uracil-DNA_glycosylase-like"/>
</dbReference>
<sequence>MIDPALAELAAAIRNCRICRDAPLGAPLPHEPRPILWESSSARVMIASQAPGNRAHQSGIPFDDPSGVRLREWLGVTREEFYHPHNFIIAPMGMCFPGYDAAGSDIPPRRECAPTWRKSLLSLMPQVDLVLLIGQYAQNWHLGRRGGMSLTATVEGWRSIYGRNEGARMIPLPHPSWRNTGWLKKHPWFEKELLPVLQREIRARIF</sequence>
<gene>
    <name evidence="2" type="ORF">NGM99_20415</name>
</gene>
<name>A0ABT1CD92_9HYPH</name>
<dbReference type="InterPro" id="IPR036895">
    <property type="entry name" value="Uracil-DNA_glycosylase-like_sf"/>
</dbReference>